<dbReference type="EMBL" id="JBJKBG010000001">
    <property type="protein sequence ID" value="KAL3752942.1"/>
    <property type="molecule type" value="Genomic_DNA"/>
</dbReference>
<protein>
    <submittedName>
        <fullName evidence="2">Uncharacterized protein</fullName>
    </submittedName>
</protein>
<dbReference type="Proteomes" id="UP001634007">
    <property type="component" value="Unassembled WGS sequence"/>
</dbReference>
<dbReference type="AlphaFoldDB" id="A0ABD3LNC2"/>
<gene>
    <name evidence="2" type="ORF">ACJRO7_000353</name>
</gene>
<evidence type="ECO:0000256" key="1">
    <source>
        <dbReference type="SAM" id="MobiDB-lite"/>
    </source>
</evidence>
<evidence type="ECO:0000313" key="3">
    <source>
        <dbReference type="Proteomes" id="UP001634007"/>
    </source>
</evidence>
<feature type="region of interest" description="Disordered" evidence="1">
    <location>
        <begin position="71"/>
        <end position="90"/>
    </location>
</feature>
<name>A0ABD3LNC2_EUCGL</name>
<accession>A0ABD3LNC2</accession>
<organism evidence="2 3">
    <name type="scientific">Eucalyptus globulus</name>
    <name type="common">Tasmanian blue gum</name>
    <dbReference type="NCBI Taxonomy" id="34317"/>
    <lineage>
        <taxon>Eukaryota</taxon>
        <taxon>Viridiplantae</taxon>
        <taxon>Streptophyta</taxon>
        <taxon>Embryophyta</taxon>
        <taxon>Tracheophyta</taxon>
        <taxon>Spermatophyta</taxon>
        <taxon>Magnoliopsida</taxon>
        <taxon>eudicotyledons</taxon>
        <taxon>Gunneridae</taxon>
        <taxon>Pentapetalae</taxon>
        <taxon>rosids</taxon>
        <taxon>malvids</taxon>
        <taxon>Myrtales</taxon>
        <taxon>Myrtaceae</taxon>
        <taxon>Myrtoideae</taxon>
        <taxon>Eucalypteae</taxon>
        <taxon>Eucalyptus</taxon>
    </lineage>
</organism>
<proteinExistence type="predicted"/>
<reference evidence="2 3" key="1">
    <citation type="submission" date="2024-11" db="EMBL/GenBank/DDBJ databases">
        <title>Chromosome-level genome assembly of Eucalyptus globulus Labill. provides insights into its genome evolution.</title>
        <authorList>
            <person name="Li X."/>
        </authorList>
    </citation>
    <scope>NUCLEOTIDE SEQUENCE [LARGE SCALE GENOMIC DNA]</scope>
    <source>
        <strain evidence="2">CL2024</strain>
        <tissue evidence="2">Fresh tender leaves</tissue>
    </source>
</reference>
<comment type="caution">
    <text evidence="2">The sequence shown here is derived from an EMBL/GenBank/DDBJ whole genome shotgun (WGS) entry which is preliminary data.</text>
</comment>
<sequence length="90" mass="9756">MLLLSAQCRPILVKIPVGRTDELLGVPAFHSDTPVQPPDVGTEACSCISCHRAADPPRLALKTQLCRVLPTSAKPNNSSKQNQRNASRLR</sequence>
<keyword evidence="3" id="KW-1185">Reference proteome</keyword>
<feature type="compositionally biased region" description="Polar residues" evidence="1">
    <location>
        <begin position="73"/>
        <end position="90"/>
    </location>
</feature>
<evidence type="ECO:0000313" key="2">
    <source>
        <dbReference type="EMBL" id="KAL3752942.1"/>
    </source>
</evidence>